<dbReference type="InterPro" id="IPR042099">
    <property type="entry name" value="ANL_N_sf"/>
</dbReference>
<dbReference type="SUPFAM" id="SSF56801">
    <property type="entry name" value="Acetyl-CoA synthetase-like"/>
    <property type="match status" value="1"/>
</dbReference>
<keyword evidence="1" id="KW-0596">Phosphopantetheine</keyword>
<keyword evidence="2" id="KW-0597">Phosphoprotein</keyword>
<dbReference type="PROSITE" id="PS50075">
    <property type="entry name" value="CARRIER"/>
    <property type="match status" value="1"/>
</dbReference>
<dbReference type="Pfam" id="PF13193">
    <property type="entry name" value="AMP-binding_C"/>
    <property type="match status" value="1"/>
</dbReference>
<feature type="domain" description="Carrier" evidence="4">
    <location>
        <begin position="1310"/>
        <end position="1388"/>
    </location>
</feature>
<evidence type="ECO:0000256" key="3">
    <source>
        <dbReference type="ARBA" id="ARBA00022598"/>
    </source>
</evidence>
<dbReference type="InterPro" id="IPR023213">
    <property type="entry name" value="CAT-like_dom_sf"/>
</dbReference>
<evidence type="ECO:0000256" key="2">
    <source>
        <dbReference type="ARBA" id="ARBA00022553"/>
    </source>
</evidence>
<dbReference type="Pfam" id="PF00550">
    <property type="entry name" value="PP-binding"/>
    <property type="match status" value="1"/>
</dbReference>
<dbReference type="InterPro" id="IPR000873">
    <property type="entry name" value="AMP-dep_synth/lig_dom"/>
</dbReference>
<dbReference type="CDD" id="cd05930">
    <property type="entry name" value="A_NRPS"/>
    <property type="match status" value="1"/>
</dbReference>
<accession>A0A818GTH2</accession>
<organism evidence="5 6">
    <name type="scientific">Adineta steineri</name>
    <dbReference type="NCBI Taxonomy" id="433720"/>
    <lineage>
        <taxon>Eukaryota</taxon>
        <taxon>Metazoa</taxon>
        <taxon>Spiralia</taxon>
        <taxon>Gnathifera</taxon>
        <taxon>Rotifera</taxon>
        <taxon>Eurotatoria</taxon>
        <taxon>Bdelloidea</taxon>
        <taxon>Adinetida</taxon>
        <taxon>Adinetidae</taxon>
        <taxon>Adineta</taxon>
    </lineage>
</organism>
<dbReference type="InterPro" id="IPR020845">
    <property type="entry name" value="AMP-binding_CS"/>
</dbReference>
<dbReference type="InterPro" id="IPR025110">
    <property type="entry name" value="AMP-bd_C"/>
</dbReference>
<dbReference type="SUPFAM" id="SSF47336">
    <property type="entry name" value="ACP-like"/>
    <property type="match status" value="1"/>
</dbReference>
<dbReference type="PROSITE" id="PS00455">
    <property type="entry name" value="AMP_BINDING"/>
    <property type="match status" value="1"/>
</dbReference>
<dbReference type="GO" id="GO:0044550">
    <property type="term" value="P:secondary metabolite biosynthetic process"/>
    <property type="evidence" value="ECO:0007669"/>
    <property type="project" value="TreeGrafter"/>
</dbReference>
<evidence type="ECO:0000256" key="1">
    <source>
        <dbReference type="ARBA" id="ARBA00022450"/>
    </source>
</evidence>
<dbReference type="Gene3D" id="3.30.559.10">
    <property type="entry name" value="Chloramphenicol acetyltransferase-like domain"/>
    <property type="match status" value="2"/>
</dbReference>
<proteinExistence type="predicted"/>
<sequence>MLRTKKPTVAIADHKVQRLKISGRTEAVASSAQQRIYMHEKLYFSASDLSIYNSVAPLQIKRGSVSIEHIRLSLVSVIQQHTVLRTAIRFNLINNQIEQYIQPLTEDIYSFEHSRGVSTLEQLDRLLKTESVGKYFDVENGKVLRCHVVRRSADSHDDFLHEGDFIIFVIHHIAFDLGSYKPFLKAFEQACWANEYQKSVLTIPQYIDFALYEQALLADTSAESKMNRARRFWANLMHAYDWDKIRYLVSSEGQADQHHSGRGYSTAYTIDQDIVDSMMLFASTNNITMFSLCLACYYAFLFKLTNHEDDLCVVNSAANRSEKGIQDMIGLFVNLLLYRIRIEPNTTFKHLVQQVQRLSDEILVHASLPYQQIIDSQGKRENNVLPSMFFQYESLISSMITKKSIELTVSEGSVVSPYYDPDLNHQNSTSLFDMSLTITHDHHARSTQCFLNCSADMFKHQDDVDLLSKRFQHILTQLFSFSMLQKSIHELTVLLPSELISLSDPSTYPVPKSSIINHQMSMTDASVFWLDTLHNCKLDQPLPLPFDRHRLSNEHRTCHATSVSFDFGLDLSHYFLTYASSNTIKHEHLALAIYYVYLLKLTNGEKDLCIAMNIDNCDKDELKPMIGLFETVIPLRCQLDPHWSFHYLLEYVRQITTNSMKYSYFPLQRILNQHPNMSQPAFLEVSFAFLSSMTRDEENKIMIGDSQLSSIPFIMNINDFSLIIQHDLNINQLSCTINASLDLFNIETIDKISQRFHSILKQFFMSVDDQMNKSIYELSLTLSNEQYLMQSLNNTQVSFSSPLTCIHHEFAYQVMKHPQKLAVELDEQSLTYCELLYYVQILSLTLLNEYLITPGEIVCQCVERSLSMVIGIMGIEMAGGVYCPLSPRDPEHRLHALTQQTQSRLVLVHHLTRRNFDHDSVTLDIDSILNINAIDKKNHLSAIMKGEEVAYIIFTSGSTGTPKAVQVRHKNFIDCINSLAYINSFNKDDTVVQMTRCSFDIHVQEILGILLVGGTLIMVHPGGTIDFDYLSEVLQNKQITYLHTVPSLLHSFFTSVEQNNNPNILKHLRSLCSSGEPFSVPLIDLIMKIGVTKCIVWNLYGPAEATIDCTVHRLHVTNDTRTVSIGRPLSNYQCIIMSEYLQSSVIGQEGELLIGGVGVFAGYLRRDDLTAKALVEIDGQLFYRTGDLVRMDNNGLLHYQGRKDHQIKLHGQRIELGEVEQCLLQTSISACVVIKGSDDYLVAYVQSFDIDEKQLRQHCQSHLPQYMIPSIFIILDKLPLNANGKVDRKSLPILKILLYSPNSIDCEHIEPSNEFEVYVHSLWCQILRHSRISINTTFFDIGGHSLLLIQLYQNYKMTLNIDTTKISIAEFFQHTTIADHARLIHQSIADPETYQKCLSAAHNTQETFIRKHADSVSQENIILVADDLSRYESFPVTDIQLAYLVGREGIMDLGHVSAFAYREYDFSSKFNIERFERALNYLIQRHEALRLIFPSHTEQKILKTVPYYTISILNLDDVQFSQKHLIERREQLSHQIRPADQWPLFDFQITRFINDDGYNIRLHFGFDILILDFWSTNLVLHELNQLYCNLNHNLVELKLSYRDYILAVQPWKHTTIYSNDRQYWINRLKSFPLGPNLPLQCLPNEIHVQRHCNAATVLDQTLWQKLRKRITDHGLTPAGFLASIYALVLGKWSENKHFALDLPVFNRFPIHPQVNQIVGDFTTIIPLEINLEKVITYYEFLQTVQKQLWNDLEHISYDGVSFIRDLMQTHQTREILLPYVFTCGVDIENNIFFDQVPVYTISQTPQVYLDHIVVEIDGCLSINWTYVDNLLRKEMLNHMHDTFVDLLVKLASFDDIWQQPIFVSLPTEQQKRRLDFNQTQWESNVKDRLLHSLVIKQAELTPNALAILSS</sequence>
<dbReference type="GO" id="GO:0031177">
    <property type="term" value="F:phosphopantetheine binding"/>
    <property type="evidence" value="ECO:0007669"/>
    <property type="project" value="TreeGrafter"/>
</dbReference>
<name>A0A818GTH2_9BILA</name>
<dbReference type="EMBL" id="CAJOAY010000030">
    <property type="protein sequence ID" value="CAF3497050.1"/>
    <property type="molecule type" value="Genomic_DNA"/>
</dbReference>
<dbReference type="Proteomes" id="UP000663881">
    <property type="component" value="Unassembled WGS sequence"/>
</dbReference>
<feature type="non-terminal residue" evidence="5">
    <location>
        <position position="1"/>
    </location>
</feature>
<dbReference type="Gene3D" id="3.30.300.30">
    <property type="match status" value="1"/>
</dbReference>
<dbReference type="GO" id="GO:0043041">
    <property type="term" value="P:amino acid activation for nonribosomal peptide biosynthetic process"/>
    <property type="evidence" value="ECO:0007669"/>
    <property type="project" value="TreeGrafter"/>
</dbReference>
<dbReference type="GO" id="GO:0005829">
    <property type="term" value="C:cytosol"/>
    <property type="evidence" value="ECO:0007669"/>
    <property type="project" value="TreeGrafter"/>
</dbReference>
<evidence type="ECO:0000313" key="5">
    <source>
        <dbReference type="EMBL" id="CAF3497050.1"/>
    </source>
</evidence>
<protein>
    <recommendedName>
        <fullName evidence="4">Carrier domain-containing protein</fullName>
    </recommendedName>
</protein>
<dbReference type="Gene3D" id="1.10.1200.10">
    <property type="entry name" value="ACP-like"/>
    <property type="match status" value="1"/>
</dbReference>
<dbReference type="InterPro" id="IPR001242">
    <property type="entry name" value="Condensation_dom"/>
</dbReference>
<comment type="caution">
    <text evidence="5">The sequence shown here is derived from an EMBL/GenBank/DDBJ whole genome shotgun (WGS) entry which is preliminary data.</text>
</comment>
<dbReference type="InterPro" id="IPR010071">
    <property type="entry name" value="AA_adenyl_dom"/>
</dbReference>
<keyword evidence="3" id="KW-0436">Ligase</keyword>
<dbReference type="InterPro" id="IPR036736">
    <property type="entry name" value="ACP-like_sf"/>
</dbReference>
<dbReference type="Gene3D" id="3.30.559.30">
    <property type="entry name" value="Nonribosomal peptide synthetase, condensation domain"/>
    <property type="match status" value="3"/>
</dbReference>
<dbReference type="InterPro" id="IPR009081">
    <property type="entry name" value="PP-bd_ACP"/>
</dbReference>
<dbReference type="NCBIfam" id="TIGR01733">
    <property type="entry name" value="AA-adenyl-dom"/>
    <property type="match status" value="1"/>
</dbReference>
<dbReference type="Gene3D" id="3.40.50.12780">
    <property type="entry name" value="N-terminal domain of ligase-like"/>
    <property type="match status" value="1"/>
</dbReference>
<dbReference type="InterPro" id="IPR057737">
    <property type="entry name" value="Condensation_MtbB-like"/>
</dbReference>
<dbReference type="GO" id="GO:0003824">
    <property type="term" value="F:catalytic activity"/>
    <property type="evidence" value="ECO:0007669"/>
    <property type="project" value="InterPro"/>
</dbReference>
<evidence type="ECO:0000259" key="4">
    <source>
        <dbReference type="PROSITE" id="PS50075"/>
    </source>
</evidence>
<dbReference type="Pfam" id="PF00501">
    <property type="entry name" value="AMP-binding"/>
    <property type="match status" value="1"/>
</dbReference>
<reference evidence="5" key="1">
    <citation type="submission" date="2021-02" db="EMBL/GenBank/DDBJ databases">
        <authorList>
            <person name="Nowell W R."/>
        </authorList>
    </citation>
    <scope>NUCLEOTIDE SEQUENCE</scope>
</reference>
<dbReference type="Pfam" id="PF00668">
    <property type="entry name" value="Condensation"/>
    <property type="match status" value="2"/>
</dbReference>
<dbReference type="PANTHER" id="PTHR45527">
    <property type="entry name" value="NONRIBOSOMAL PEPTIDE SYNTHETASE"/>
    <property type="match status" value="1"/>
</dbReference>
<dbReference type="CDD" id="cd19535">
    <property type="entry name" value="Cyc_NRPS"/>
    <property type="match status" value="1"/>
</dbReference>
<dbReference type="SUPFAM" id="SSF52777">
    <property type="entry name" value="CoA-dependent acyltransferases"/>
    <property type="match status" value="5"/>
</dbReference>
<evidence type="ECO:0000313" key="6">
    <source>
        <dbReference type="Proteomes" id="UP000663881"/>
    </source>
</evidence>
<gene>
    <name evidence="5" type="ORF">OKA104_LOCUS1274</name>
</gene>
<dbReference type="PANTHER" id="PTHR45527:SF1">
    <property type="entry name" value="FATTY ACID SYNTHASE"/>
    <property type="match status" value="1"/>
</dbReference>
<dbReference type="InterPro" id="IPR045851">
    <property type="entry name" value="AMP-bd_C_sf"/>
</dbReference>